<dbReference type="EMBL" id="AMYB01000007">
    <property type="protein sequence ID" value="OAC99870.1"/>
    <property type="molecule type" value="Genomic_DNA"/>
</dbReference>
<proteinExistence type="predicted"/>
<dbReference type="OrthoDB" id="2095648at2759"/>
<dbReference type="Proteomes" id="UP000077051">
    <property type="component" value="Unassembled WGS sequence"/>
</dbReference>
<keyword evidence="2" id="KW-1185">Reference proteome</keyword>
<evidence type="ECO:0000313" key="2">
    <source>
        <dbReference type="Proteomes" id="UP000077051"/>
    </source>
</evidence>
<dbReference type="Gene3D" id="3.80.10.10">
    <property type="entry name" value="Ribonuclease Inhibitor"/>
    <property type="match status" value="1"/>
</dbReference>
<gene>
    <name evidence="1" type="ORF">MUCCIDRAFT_83750</name>
</gene>
<comment type="caution">
    <text evidence="1">The sequence shown here is derived from an EMBL/GenBank/DDBJ whole genome shotgun (WGS) entry which is preliminary data.</text>
</comment>
<sequence>MQNGLPKLESHGRSSYAEKALDLGRVDETKFYNYIVKKPELARHIRDVAVPFSDYGLGSKRDPNESDKLWSIILTEGLRSITGPIESSDAIESVCTILEESSLEFSGLTKVEGDFPDACGYTDLVELLSNNLKQTALSEDSIHLLGECKNLETLDLFLDFEGTLRAWEDMLQHCPNLTTLTIHFNIDPERRQPLESFTKKEFQTWARDHNVKQVESVKSLTLMNRSYQDCTPTICEYLWYKFPKLENVKFEFDCHVDTNNELFTQLITTIKSVGKHQIIYRIALAGSLDFNVNVNKVAEGSDNKMEIVWSAATGKKLSARVYNQQNSTSINIFLPLYAESQAFSILDIKHAAEFSTLRLDFRKQRQLGIGADFLEIMVQALAIIRDPNFMKNKPRSTEACQDSNDITQKLAQAMTAFQHLKTMEIWVYQLTLEMVKQLPVHRELTSLKIVGAYIDPNAFTTFSVCFPALEYLTLSSCLFANDSNSIWINLQQKSLITLALMDDRKREKLEGLNDQGKLYTPTLFHLELASQKTHLYLLLIPLHSMPLKIYKEQYEIWSKEPYTVIDITCGSVDTIIIRLGHISHALDVNKYI</sequence>
<dbReference type="SUPFAM" id="SSF52047">
    <property type="entry name" value="RNI-like"/>
    <property type="match status" value="1"/>
</dbReference>
<organism evidence="1 2">
    <name type="scientific">Mucor lusitanicus CBS 277.49</name>
    <dbReference type="NCBI Taxonomy" id="747725"/>
    <lineage>
        <taxon>Eukaryota</taxon>
        <taxon>Fungi</taxon>
        <taxon>Fungi incertae sedis</taxon>
        <taxon>Mucoromycota</taxon>
        <taxon>Mucoromycotina</taxon>
        <taxon>Mucoromycetes</taxon>
        <taxon>Mucorales</taxon>
        <taxon>Mucorineae</taxon>
        <taxon>Mucoraceae</taxon>
        <taxon>Mucor</taxon>
    </lineage>
</organism>
<name>A0A168IEA0_MUCCL</name>
<evidence type="ECO:0000313" key="1">
    <source>
        <dbReference type="EMBL" id="OAC99870.1"/>
    </source>
</evidence>
<dbReference type="InterPro" id="IPR032675">
    <property type="entry name" value="LRR_dom_sf"/>
</dbReference>
<dbReference type="AlphaFoldDB" id="A0A168IEA0"/>
<dbReference type="VEuPathDB" id="FungiDB:MUCCIDRAFT_83750"/>
<protein>
    <submittedName>
        <fullName evidence="1">Uncharacterized protein</fullName>
    </submittedName>
</protein>
<reference evidence="1 2" key="1">
    <citation type="submission" date="2015-06" db="EMBL/GenBank/DDBJ databases">
        <title>Expansion of signal transduction pathways in fungi by whole-genome duplication.</title>
        <authorList>
            <consortium name="DOE Joint Genome Institute"/>
            <person name="Corrochano L.M."/>
            <person name="Kuo A."/>
            <person name="Marcet-Houben M."/>
            <person name="Polaino S."/>
            <person name="Salamov A."/>
            <person name="Villalobos J.M."/>
            <person name="Alvarez M.I."/>
            <person name="Avalos J."/>
            <person name="Benito E.P."/>
            <person name="Benoit I."/>
            <person name="Burger G."/>
            <person name="Camino L.P."/>
            <person name="Canovas D."/>
            <person name="Cerda-Olmedo E."/>
            <person name="Cheng J.-F."/>
            <person name="Dominguez A."/>
            <person name="Elias M."/>
            <person name="Eslava A.P."/>
            <person name="Glaser F."/>
            <person name="Grimwood J."/>
            <person name="Gutierrez G."/>
            <person name="Heitman J."/>
            <person name="Henrissat B."/>
            <person name="Iturriaga E.A."/>
            <person name="Lang B.F."/>
            <person name="Lavin J.L."/>
            <person name="Lee S."/>
            <person name="Li W."/>
            <person name="Lindquist E."/>
            <person name="Lopez-Garcia S."/>
            <person name="Luque E.M."/>
            <person name="Marcos A.T."/>
            <person name="Martin J."/>
            <person name="Mccluskey K."/>
            <person name="Medina H.R."/>
            <person name="Miralles-Duran A."/>
            <person name="Miyazaki A."/>
            <person name="Munoz-Torres E."/>
            <person name="Oguiza J.A."/>
            <person name="Ohm R."/>
            <person name="Olmedo M."/>
            <person name="Orejas M."/>
            <person name="Ortiz-Castellanos L."/>
            <person name="Pisabarro A.G."/>
            <person name="Rodriguez-Romero J."/>
            <person name="Ruiz-Herrera J."/>
            <person name="Ruiz-Vazquez R."/>
            <person name="Sanz C."/>
            <person name="Schackwitz W."/>
            <person name="Schmutz J."/>
            <person name="Shahriari M."/>
            <person name="Shelest E."/>
            <person name="Silva-Franco F."/>
            <person name="Soanes D."/>
            <person name="Syed K."/>
            <person name="Tagua V.G."/>
            <person name="Talbot N.J."/>
            <person name="Thon M."/>
            <person name="De Vries R.P."/>
            <person name="Wiebenga A."/>
            <person name="Yadav J.S."/>
            <person name="Braun E.L."/>
            <person name="Baker S."/>
            <person name="Garre V."/>
            <person name="Horwitz B."/>
            <person name="Torres-Martinez S."/>
            <person name="Idnurm A."/>
            <person name="Herrera-Estrella A."/>
            <person name="Gabaldon T."/>
            <person name="Grigoriev I.V."/>
        </authorList>
    </citation>
    <scope>NUCLEOTIDE SEQUENCE [LARGE SCALE GENOMIC DNA]</scope>
    <source>
        <strain evidence="1 2">CBS 277.49</strain>
    </source>
</reference>
<accession>A0A168IEA0</accession>